<dbReference type="Pfam" id="PF26047">
    <property type="entry name" value="DUF8015"/>
    <property type="match status" value="1"/>
</dbReference>
<keyword evidence="1" id="KW-0812">Transmembrane</keyword>
<sequence>MYEKTIGRPKRDPFETLIGVLAAADRYDILLLVVPVAFAVALVAASVSSVSLVQAMAVAAVVGAAVVVDACYWNPPIDQGSS</sequence>
<protein>
    <submittedName>
        <fullName evidence="2">Uncharacterized protein</fullName>
    </submittedName>
</protein>
<keyword evidence="3" id="KW-1185">Reference proteome</keyword>
<name>A0A1G9BFP7_9EURY</name>
<organism evidence="2 3">
    <name type="scientific">Natronorubrum texcoconense</name>
    <dbReference type="NCBI Taxonomy" id="1095776"/>
    <lineage>
        <taxon>Archaea</taxon>
        <taxon>Methanobacteriati</taxon>
        <taxon>Methanobacteriota</taxon>
        <taxon>Stenosarchaea group</taxon>
        <taxon>Halobacteria</taxon>
        <taxon>Halobacteriales</taxon>
        <taxon>Natrialbaceae</taxon>
        <taxon>Natronorubrum</taxon>
    </lineage>
</organism>
<keyword evidence="1" id="KW-0472">Membrane</keyword>
<feature type="transmembrane region" description="Helical" evidence="1">
    <location>
        <begin position="53"/>
        <end position="73"/>
    </location>
</feature>
<evidence type="ECO:0000313" key="2">
    <source>
        <dbReference type="EMBL" id="SDK37884.1"/>
    </source>
</evidence>
<dbReference type="AlphaFoldDB" id="A0A1G9BFP7"/>
<dbReference type="RefSeq" id="WP_090308169.1">
    <property type="nucleotide sequence ID" value="NZ_FNFE01000004.1"/>
</dbReference>
<evidence type="ECO:0000313" key="3">
    <source>
        <dbReference type="Proteomes" id="UP000198882"/>
    </source>
</evidence>
<dbReference type="Proteomes" id="UP000198882">
    <property type="component" value="Unassembled WGS sequence"/>
</dbReference>
<dbReference type="InterPro" id="IPR058328">
    <property type="entry name" value="DUF8015"/>
</dbReference>
<gene>
    <name evidence="2" type="ORF">SAMN04515672_2927</name>
</gene>
<evidence type="ECO:0000256" key="1">
    <source>
        <dbReference type="SAM" id="Phobius"/>
    </source>
</evidence>
<dbReference type="STRING" id="1095776.SAMN04515672_2927"/>
<feature type="transmembrane region" description="Helical" evidence="1">
    <location>
        <begin position="29"/>
        <end position="47"/>
    </location>
</feature>
<proteinExistence type="predicted"/>
<reference evidence="3" key="1">
    <citation type="submission" date="2016-10" db="EMBL/GenBank/DDBJ databases">
        <authorList>
            <person name="Varghese N."/>
            <person name="Submissions S."/>
        </authorList>
    </citation>
    <scope>NUCLEOTIDE SEQUENCE [LARGE SCALE GENOMIC DNA]</scope>
    <source>
        <strain evidence="3">B4,CECT 8067,JCM 17497</strain>
    </source>
</reference>
<keyword evidence="1" id="KW-1133">Transmembrane helix</keyword>
<accession>A0A1G9BFP7</accession>
<dbReference type="EMBL" id="FNFE01000004">
    <property type="protein sequence ID" value="SDK37884.1"/>
    <property type="molecule type" value="Genomic_DNA"/>
</dbReference>